<protein>
    <recommendedName>
        <fullName evidence="12">ATP synthase complex subunit 8</fullName>
    </recommendedName>
</protein>
<sequence>MPQLTPDPWFLILLVSWLVIIFLPAQKILKYSIPNNLTTKTTKHHHTNWSWPWL</sequence>
<dbReference type="Pfam" id="PF00895">
    <property type="entry name" value="ATP-synt_8"/>
    <property type="match status" value="1"/>
</dbReference>
<dbReference type="GO" id="GO:0031966">
    <property type="term" value="C:mitochondrial membrane"/>
    <property type="evidence" value="ECO:0007669"/>
    <property type="project" value="UniProtKB-SubCell"/>
</dbReference>
<evidence type="ECO:0000256" key="7">
    <source>
        <dbReference type="ARBA" id="ARBA00022989"/>
    </source>
</evidence>
<evidence type="ECO:0000256" key="6">
    <source>
        <dbReference type="ARBA" id="ARBA00022781"/>
    </source>
</evidence>
<keyword evidence="4 12" id="KW-0138">CF(0)</keyword>
<gene>
    <name evidence="14" type="primary">ATP8</name>
</gene>
<name>A0A8K1HA22_9NEOB</name>
<feature type="transmembrane region" description="Helical" evidence="13">
    <location>
        <begin position="6"/>
        <end position="25"/>
    </location>
</feature>
<dbReference type="GO" id="GO:0045259">
    <property type="term" value="C:proton-transporting ATP synthase complex"/>
    <property type="evidence" value="ECO:0007669"/>
    <property type="project" value="UniProtKB-KW"/>
</dbReference>
<dbReference type="PANTHER" id="PTHR39937:SF1">
    <property type="entry name" value="ATP SYNTHASE PROTEIN 8"/>
    <property type="match status" value="1"/>
</dbReference>
<keyword evidence="3 12" id="KW-0813">Transport</keyword>
<dbReference type="GO" id="GO:0015986">
    <property type="term" value="P:proton motive force-driven ATP synthesis"/>
    <property type="evidence" value="ECO:0007669"/>
    <property type="project" value="InterPro"/>
</dbReference>
<keyword evidence="6 12" id="KW-0375">Hydrogen ion transport</keyword>
<dbReference type="PANTHER" id="PTHR39937">
    <property type="entry name" value="ATP SYNTHASE PROTEIN 8"/>
    <property type="match status" value="1"/>
</dbReference>
<evidence type="ECO:0000256" key="5">
    <source>
        <dbReference type="ARBA" id="ARBA00022692"/>
    </source>
</evidence>
<proteinExistence type="inferred from homology"/>
<evidence type="ECO:0000313" key="14">
    <source>
        <dbReference type="EMBL" id="UBD07230.1"/>
    </source>
</evidence>
<reference evidence="14" key="1">
    <citation type="journal article" date="2021" name="Biol. J. Linn. Soc. Lond.">
        <title>Species diversity and biogeography of an ancient frog clade from the Guiana Shield (Anura: Microhylidae: Adelastes, Otophryne, Synapturanus) exhibiting spectacular phenotypic diversification.</title>
        <authorList>
            <person name="Fouquet A."/>
            <person name="Leblanc K."/>
            <person name="Framit M."/>
            <person name="Rejaud A."/>
            <person name="Rodrigues M.T."/>
            <person name="Castroviejo-Fisher S."/>
            <person name="Peloso P.L.V."/>
            <person name="Prates I."/>
            <person name="Manzi S."/>
            <person name="Suescun U."/>
            <person name="Baroni S."/>
            <person name="Moraes L.J.C.L."/>
            <person name="Recoder R."/>
            <person name="de Souza S.M."/>
            <person name="Dal Vecchio F."/>
            <person name="Camacho A."/>
            <person name="Ghellere J.M."/>
            <person name="Rojas-Runjaic F.J.M."/>
            <person name="Gagliardi-Urrutia G."/>
            <person name="de Carvalho V.T."/>
            <person name="Gordo M."/>
            <person name="Menin M."/>
            <person name="Kok P.J.R."/>
            <person name="Hrbek T."/>
            <person name="Werneck F.P."/>
            <person name="Crawford A.J."/>
            <person name="Ron S.R."/>
            <person name="Mueses-Cisneros J.J."/>
            <person name="Rojas Zamora R.R."/>
            <person name="Pavan D."/>
            <person name="Ivo Simoes P."/>
            <person name="Ernst R."/>
            <person name="Fabre A.-C."/>
        </authorList>
    </citation>
    <scope>NUCLEOTIDE SEQUENCE</scope>
</reference>
<evidence type="ECO:0000256" key="8">
    <source>
        <dbReference type="ARBA" id="ARBA00023065"/>
    </source>
</evidence>
<dbReference type="GO" id="GO:0015078">
    <property type="term" value="F:proton transmembrane transporter activity"/>
    <property type="evidence" value="ECO:0007669"/>
    <property type="project" value="InterPro"/>
</dbReference>
<accession>A0A8K1HA22</accession>
<dbReference type="EMBL" id="MW305224">
    <property type="protein sequence ID" value="UBD07230.1"/>
    <property type="molecule type" value="Genomic_DNA"/>
</dbReference>
<keyword evidence="7 13" id="KW-1133">Transmembrane helix</keyword>
<geneLocation type="mitochondrion" evidence="14"/>
<keyword evidence="11" id="KW-0066">ATP synthesis</keyword>
<evidence type="ECO:0000256" key="12">
    <source>
        <dbReference type="RuleBase" id="RU003661"/>
    </source>
</evidence>
<evidence type="ECO:0000256" key="2">
    <source>
        <dbReference type="ARBA" id="ARBA00008892"/>
    </source>
</evidence>
<evidence type="ECO:0000256" key="9">
    <source>
        <dbReference type="ARBA" id="ARBA00023128"/>
    </source>
</evidence>
<organism evidence="14">
    <name type="scientific">Otophryne sp. MZUSP 159214</name>
    <dbReference type="NCBI Taxonomy" id="2877826"/>
    <lineage>
        <taxon>Eukaryota</taxon>
        <taxon>Metazoa</taxon>
        <taxon>Chordata</taxon>
        <taxon>Craniata</taxon>
        <taxon>Vertebrata</taxon>
        <taxon>Euteleostomi</taxon>
        <taxon>Amphibia</taxon>
        <taxon>Batrachia</taxon>
        <taxon>Anura</taxon>
        <taxon>Neobatrachia</taxon>
        <taxon>Microhyloidea</taxon>
        <taxon>Microhylidae</taxon>
        <taxon>Otophryninae</taxon>
        <taxon>Otophryne</taxon>
    </lineage>
</organism>
<evidence type="ECO:0000256" key="10">
    <source>
        <dbReference type="ARBA" id="ARBA00023136"/>
    </source>
</evidence>
<dbReference type="InterPro" id="IPR050635">
    <property type="entry name" value="ATPase_protein_8"/>
</dbReference>
<keyword evidence="10 13" id="KW-0472">Membrane</keyword>
<keyword evidence="5 12" id="KW-0812">Transmembrane</keyword>
<evidence type="ECO:0000256" key="11">
    <source>
        <dbReference type="ARBA" id="ARBA00023310"/>
    </source>
</evidence>
<keyword evidence="9 12" id="KW-0496">Mitochondrion</keyword>
<evidence type="ECO:0000256" key="1">
    <source>
        <dbReference type="ARBA" id="ARBA00004304"/>
    </source>
</evidence>
<evidence type="ECO:0000256" key="3">
    <source>
        <dbReference type="ARBA" id="ARBA00022448"/>
    </source>
</evidence>
<comment type="subcellular location">
    <subcellularLocation>
        <location evidence="1 12">Mitochondrion membrane</location>
        <topology evidence="1 12">Single-pass membrane protein</topology>
    </subcellularLocation>
</comment>
<comment type="similarity">
    <text evidence="2 12">Belongs to the ATPase protein 8 family.</text>
</comment>
<evidence type="ECO:0000256" key="4">
    <source>
        <dbReference type="ARBA" id="ARBA00022547"/>
    </source>
</evidence>
<dbReference type="AlphaFoldDB" id="A0A8K1HA22"/>
<dbReference type="InterPro" id="IPR001421">
    <property type="entry name" value="ATP8_metazoa"/>
</dbReference>
<evidence type="ECO:0000256" key="13">
    <source>
        <dbReference type="SAM" id="Phobius"/>
    </source>
</evidence>
<keyword evidence="8 12" id="KW-0406">Ion transport</keyword>